<evidence type="ECO:0000256" key="4">
    <source>
        <dbReference type="ARBA" id="ARBA00022618"/>
    </source>
</evidence>
<keyword evidence="3" id="KW-1003">Cell membrane</keyword>
<feature type="transmembrane region" description="Helical" evidence="22">
    <location>
        <begin position="107"/>
        <end position="130"/>
    </location>
</feature>
<dbReference type="InterPro" id="IPR018365">
    <property type="entry name" value="Cell_cycle_FtsW-rel_CS"/>
</dbReference>
<dbReference type="InterPro" id="IPR001182">
    <property type="entry name" value="FtsW/RodA"/>
</dbReference>
<keyword evidence="8" id="KW-0133">Cell shape</keyword>
<keyword evidence="5" id="KW-0328">Glycosyltransferase</keyword>
<dbReference type="Proteomes" id="UP000243524">
    <property type="component" value="Unassembled WGS sequence"/>
</dbReference>
<feature type="transmembrane region" description="Helical" evidence="22">
    <location>
        <begin position="191"/>
        <end position="211"/>
    </location>
</feature>
<evidence type="ECO:0000313" key="24">
    <source>
        <dbReference type="Proteomes" id="UP000243524"/>
    </source>
</evidence>
<evidence type="ECO:0000256" key="16">
    <source>
        <dbReference type="ARBA" id="ARBA00038053"/>
    </source>
</evidence>
<comment type="pathway">
    <text evidence="2">Cell wall biogenesis; peptidoglycan biosynthesis.</text>
</comment>
<evidence type="ECO:0000256" key="14">
    <source>
        <dbReference type="ARBA" id="ARBA00032370"/>
    </source>
</evidence>
<evidence type="ECO:0000256" key="20">
    <source>
        <dbReference type="ARBA" id="ARBA00049902"/>
    </source>
</evidence>
<dbReference type="RefSeq" id="WP_101331663.1">
    <property type="nucleotide sequence ID" value="NZ_PJNH01000002.1"/>
</dbReference>
<feature type="transmembrane region" description="Helical" evidence="22">
    <location>
        <begin position="12"/>
        <end position="33"/>
    </location>
</feature>
<dbReference type="Pfam" id="PF01098">
    <property type="entry name" value="FTSW_RODA_SPOVE"/>
    <property type="match status" value="1"/>
</dbReference>
<proteinExistence type="inferred from homology"/>
<keyword evidence="7 22" id="KW-0812">Transmembrane</keyword>
<dbReference type="PROSITE" id="PS00428">
    <property type="entry name" value="FTSW_RODA_SPOVE"/>
    <property type="match status" value="1"/>
</dbReference>
<evidence type="ECO:0000256" key="1">
    <source>
        <dbReference type="ARBA" id="ARBA00004651"/>
    </source>
</evidence>
<comment type="function">
    <text evidence="21">Peptidoglycan polymerase that is essential for cell division.</text>
</comment>
<feature type="transmembrane region" description="Helical" evidence="22">
    <location>
        <begin position="77"/>
        <end position="95"/>
    </location>
</feature>
<dbReference type="GO" id="GO:0015648">
    <property type="term" value="F:lipid-linked peptidoglycan transporter activity"/>
    <property type="evidence" value="ECO:0007669"/>
    <property type="project" value="TreeGrafter"/>
</dbReference>
<keyword evidence="9" id="KW-0573">Peptidoglycan synthesis</keyword>
<dbReference type="GO" id="GO:0032153">
    <property type="term" value="C:cell division site"/>
    <property type="evidence" value="ECO:0007669"/>
    <property type="project" value="TreeGrafter"/>
</dbReference>
<evidence type="ECO:0000256" key="22">
    <source>
        <dbReference type="SAM" id="Phobius"/>
    </source>
</evidence>
<dbReference type="GO" id="GO:0009252">
    <property type="term" value="P:peptidoglycan biosynthetic process"/>
    <property type="evidence" value="ECO:0007669"/>
    <property type="project" value="UniProtKB-KW"/>
</dbReference>
<evidence type="ECO:0000256" key="17">
    <source>
        <dbReference type="ARBA" id="ARBA00041185"/>
    </source>
</evidence>
<evidence type="ECO:0000256" key="13">
    <source>
        <dbReference type="ARBA" id="ARBA00023316"/>
    </source>
</evidence>
<feature type="transmembrane region" description="Helical" evidence="22">
    <location>
        <begin position="142"/>
        <end position="161"/>
    </location>
</feature>
<evidence type="ECO:0000256" key="10">
    <source>
        <dbReference type="ARBA" id="ARBA00022989"/>
    </source>
</evidence>
<dbReference type="EC" id="2.4.99.28" evidence="19"/>
<dbReference type="EMBL" id="PJNH01000002">
    <property type="protein sequence ID" value="PKR78055.1"/>
    <property type="molecule type" value="Genomic_DNA"/>
</dbReference>
<feature type="transmembrane region" description="Helical" evidence="22">
    <location>
        <begin position="276"/>
        <end position="297"/>
    </location>
</feature>
<evidence type="ECO:0000256" key="15">
    <source>
        <dbReference type="ARBA" id="ARBA00033270"/>
    </source>
</evidence>
<evidence type="ECO:0000256" key="9">
    <source>
        <dbReference type="ARBA" id="ARBA00022984"/>
    </source>
</evidence>
<gene>
    <name evidence="23" type="primary">ftsW</name>
    <name evidence="23" type="ORF">CEY16_09060</name>
</gene>
<evidence type="ECO:0000256" key="19">
    <source>
        <dbReference type="ARBA" id="ARBA00044770"/>
    </source>
</evidence>
<evidence type="ECO:0000256" key="2">
    <source>
        <dbReference type="ARBA" id="ARBA00004752"/>
    </source>
</evidence>
<evidence type="ECO:0000256" key="5">
    <source>
        <dbReference type="ARBA" id="ARBA00022676"/>
    </source>
</evidence>
<keyword evidence="24" id="KW-1185">Reference proteome</keyword>
<keyword evidence="13" id="KW-0961">Cell wall biogenesis/degradation</keyword>
<dbReference type="GO" id="GO:0008360">
    <property type="term" value="P:regulation of cell shape"/>
    <property type="evidence" value="ECO:0007669"/>
    <property type="project" value="UniProtKB-KW"/>
</dbReference>
<keyword evidence="11 22" id="KW-0472">Membrane</keyword>
<evidence type="ECO:0000256" key="7">
    <source>
        <dbReference type="ARBA" id="ARBA00022692"/>
    </source>
</evidence>
<dbReference type="AlphaFoldDB" id="A0A2I0QUN0"/>
<dbReference type="OrthoDB" id="9768187at2"/>
<feature type="transmembrane region" description="Helical" evidence="22">
    <location>
        <begin position="309"/>
        <end position="330"/>
    </location>
</feature>
<evidence type="ECO:0000256" key="3">
    <source>
        <dbReference type="ARBA" id="ARBA00022475"/>
    </source>
</evidence>
<evidence type="ECO:0000256" key="11">
    <source>
        <dbReference type="ARBA" id="ARBA00023136"/>
    </source>
</evidence>
<name>A0A2I0QUN0_9BACI</name>
<comment type="catalytic activity">
    <reaction evidence="20">
        <text>[GlcNAc-(1-&gt;4)-Mur2Ac(oyl-L-Ala-gamma-D-Glu-L-Lys-D-Ala-D-Ala)](n)-di-trans,octa-cis-undecaprenyl diphosphate + beta-D-GlcNAc-(1-&gt;4)-Mur2Ac(oyl-L-Ala-gamma-D-Glu-L-Lys-D-Ala-D-Ala)-di-trans,octa-cis-undecaprenyl diphosphate = [GlcNAc-(1-&gt;4)-Mur2Ac(oyl-L-Ala-gamma-D-Glu-L-Lys-D-Ala-D-Ala)](n+1)-di-trans,octa-cis-undecaprenyl diphosphate + di-trans,octa-cis-undecaprenyl diphosphate + H(+)</text>
        <dbReference type="Rhea" id="RHEA:23708"/>
        <dbReference type="Rhea" id="RHEA-COMP:9602"/>
        <dbReference type="Rhea" id="RHEA-COMP:9603"/>
        <dbReference type="ChEBI" id="CHEBI:15378"/>
        <dbReference type="ChEBI" id="CHEBI:58405"/>
        <dbReference type="ChEBI" id="CHEBI:60033"/>
        <dbReference type="ChEBI" id="CHEBI:78435"/>
        <dbReference type="EC" id="2.4.99.28"/>
    </reaction>
</comment>
<keyword evidence="4" id="KW-0132">Cell division</keyword>
<dbReference type="PANTHER" id="PTHR30474">
    <property type="entry name" value="CELL CYCLE PROTEIN"/>
    <property type="match status" value="1"/>
</dbReference>
<comment type="similarity">
    <text evidence="16">Belongs to the SEDS family. FtsW subfamily.</text>
</comment>
<reference evidence="23 24" key="1">
    <citation type="submission" date="2017-06" db="EMBL/GenBank/DDBJ databases">
        <title>the draft geome sequence of Illustriluteabacillus marina B3227.</title>
        <authorList>
            <person name="He R.-H."/>
            <person name="Du Z.-J."/>
        </authorList>
    </citation>
    <scope>NUCLEOTIDE SEQUENCE [LARGE SCALE GENOMIC DNA]</scope>
    <source>
        <strain evidence="23 24">B3227</strain>
    </source>
</reference>
<keyword evidence="12" id="KW-0131">Cell cycle</keyword>
<keyword evidence="6" id="KW-0808">Transferase</keyword>
<dbReference type="PANTHER" id="PTHR30474:SF2">
    <property type="entry name" value="PEPTIDOGLYCAN GLYCOSYLTRANSFERASE FTSW-RELATED"/>
    <property type="match status" value="1"/>
</dbReference>
<feature type="transmembrane region" description="Helical" evidence="22">
    <location>
        <begin position="53"/>
        <end position="70"/>
    </location>
</feature>
<organism evidence="23 24">
    <name type="scientific">Halalkalibacillus sediminis</name>
    <dbReference type="NCBI Taxonomy" id="2018042"/>
    <lineage>
        <taxon>Bacteria</taxon>
        <taxon>Bacillati</taxon>
        <taxon>Bacillota</taxon>
        <taxon>Bacilli</taxon>
        <taxon>Bacillales</taxon>
        <taxon>Bacillaceae</taxon>
        <taxon>Halalkalibacillus</taxon>
    </lineage>
</organism>
<dbReference type="GO" id="GO:0005886">
    <property type="term" value="C:plasma membrane"/>
    <property type="evidence" value="ECO:0007669"/>
    <property type="project" value="UniProtKB-SubCell"/>
</dbReference>
<sequence length="376" mass="40944">MRKHLKNIDYPLFIIVLLLSIVGIVMVYSASFVYAGIDPDIQNPAYFFNRQRMWLGLGFVVFFLFSIFLSYRRIGEIVPLIVLGTFGLLIAVFIPEIGVTRNEATRWIGAGPILIQPSEIAKIAMILYFAKAYTNKQDQLHNFGKGVLPPLIVIGLVFILIVLQPDLGTATSIVIACGIILLFAGIRFRHIAVLGLVALGTVFVLINAAAYRMERLTSFMDPFSNPSGSGYQLIHSLIAIASGEITGVGLANSVQKAGFLPEAHTDFIMAIIAEELGFLGVLFVVTLYAVFMFKGILIAKRAPDQFGKLLAYGITFQIVTQAMINFGAVNGLLPITGITLPLISYGGSSLIITFALLGILMNIAVKGNIKRRNPVS</sequence>
<dbReference type="GO" id="GO:0051301">
    <property type="term" value="P:cell division"/>
    <property type="evidence" value="ECO:0007669"/>
    <property type="project" value="UniProtKB-KW"/>
</dbReference>
<evidence type="ECO:0000256" key="6">
    <source>
        <dbReference type="ARBA" id="ARBA00022679"/>
    </source>
</evidence>
<dbReference type="InterPro" id="IPR013437">
    <property type="entry name" value="FtsW"/>
</dbReference>
<evidence type="ECO:0000256" key="21">
    <source>
        <dbReference type="ARBA" id="ARBA00049966"/>
    </source>
</evidence>
<dbReference type="NCBIfam" id="TIGR02614">
    <property type="entry name" value="ftsW"/>
    <property type="match status" value="1"/>
</dbReference>
<feature type="transmembrane region" description="Helical" evidence="22">
    <location>
        <begin position="167"/>
        <end position="184"/>
    </location>
</feature>
<evidence type="ECO:0000256" key="18">
    <source>
        <dbReference type="ARBA" id="ARBA00041418"/>
    </source>
</evidence>
<evidence type="ECO:0000313" key="23">
    <source>
        <dbReference type="EMBL" id="PKR78055.1"/>
    </source>
</evidence>
<comment type="subcellular location">
    <subcellularLocation>
        <location evidence="1">Cell membrane</location>
        <topology evidence="1">Multi-pass membrane protein</topology>
    </subcellularLocation>
</comment>
<evidence type="ECO:0000256" key="12">
    <source>
        <dbReference type="ARBA" id="ARBA00023306"/>
    </source>
</evidence>
<evidence type="ECO:0000256" key="8">
    <source>
        <dbReference type="ARBA" id="ARBA00022960"/>
    </source>
</evidence>
<comment type="caution">
    <text evidence="23">The sequence shown here is derived from an EMBL/GenBank/DDBJ whole genome shotgun (WGS) entry which is preliminary data.</text>
</comment>
<feature type="transmembrane region" description="Helical" evidence="22">
    <location>
        <begin position="342"/>
        <end position="365"/>
    </location>
</feature>
<dbReference type="GO" id="GO:0008955">
    <property type="term" value="F:peptidoglycan glycosyltransferase activity"/>
    <property type="evidence" value="ECO:0007669"/>
    <property type="project" value="UniProtKB-EC"/>
</dbReference>
<keyword evidence="10 22" id="KW-1133">Transmembrane helix</keyword>
<accession>A0A2I0QUN0</accession>
<dbReference type="GO" id="GO:0071555">
    <property type="term" value="P:cell wall organization"/>
    <property type="evidence" value="ECO:0007669"/>
    <property type="project" value="UniProtKB-KW"/>
</dbReference>
<protein>
    <recommendedName>
        <fullName evidence="17">Probable peptidoglycan glycosyltransferase FtsW</fullName>
        <ecNumber evidence="19">2.4.99.28</ecNumber>
    </recommendedName>
    <alternativeName>
        <fullName evidence="18">Cell division protein FtsW</fullName>
    </alternativeName>
    <alternativeName>
        <fullName evidence="15">Cell wall polymerase</fullName>
    </alternativeName>
    <alternativeName>
        <fullName evidence="14">Peptidoglycan polymerase</fullName>
    </alternativeName>
</protein>